<dbReference type="GO" id="GO:0008080">
    <property type="term" value="F:N-acetyltransferase activity"/>
    <property type="evidence" value="ECO:0007669"/>
    <property type="project" value="UniProtKB-ARBA"/>
</dbReference>
<dbReference type="InterPro" id="IPR000182">
    <property type="entry name" value="GNAT_dom"/>
</dbReference>
<keyword evidence="6" id="KW-1185">Reference proteome</keyword>
<dbReference type="PANTHER" id="PTHR10545:SF29">
    <property type="entry name" value="GH14572P-RELATED"/>
    <property type="match status" value="1"/>
</dbReference>
<feature type="domain" description="N-acetyltransferase" evidence="4">
    <location>
        <begin position="15"/>
        <end position="160"/>
    </location>
</feature>
<evidence type="ECO:0000313" key="6">
    <source>
        <dbReference type="Proteomes" id="UP001165679"/>
    </source>
</evidence>
<accession>A0AA41YS05</accession>
<dbReference type="SUPFAM" id="SSF55729">
    <property type="entry name" value="Acyl-CoA N-acyltransferases (Nat)"/>
    <property type="match status" value="1"/>
</dbReference>
<dbReference type="InterPro" id="IPR051016">
    <property type="entry name" value="Diverse_Substrate_AcTransf"/>
</dbReference>
<dbReference type="Proteomes" id="UP001165679">
    <property type="component" value="Unassembled WGS sequence"/>
</dbReference>
<sequence>MSGAFSFRDAVPGDEAIVAGFVQALAEYEKLSHEAVATEADFARALFGAPARCQAMIVEADGQPVGFALWFYNFSTFTGRPGLYLEDVYVLPERRGQGIGRAVFRELARRAIAEGCARMEWSVLDSNAPAVKFYRSLGARPKDEWTMQQLSGETLAAVAA</sequence>
<keyword evidence="2" id="KW-0808">Transferase</keyword>
<dbReference type="InterPro" id="IPR016181">
    <property type="entry name" value="Acyl_CoA_acyltransferase"/>
</dbReference>
<dbReference type="CDD" id="cd04301">
    <property type="entry name" value="NAT_SF"/>
    <property type="match status" value="1"/>
</dbReference>
<evidence type="ECO:0000256" key="1">
    <source>
        <dbReference type="ARBA" id="ARBA00008694"/>
    </source>
</evidence>
<name>A0AA41YS05_9PROT</name>
<organism evidence="5 6">
    <name type="scientific">Limobrevibacterium gyesilva</name>
    <dbReference type="NCBI Taxonomy" id="2991712"/>
    <lineage>
        <taxon>Bacteria</taxon>
        <taxon>Pseudomonadati</taxon>
        <taxon>Pseudomonadota</taxon>
        <taxon>Alphaproteobacteria</taxon>
        <taxon>Acetobacterales</taxon>
        <taxon>Acetobacteraceae</taxon>
        <taxon>Limobrevibacterium</taxon>
    </lineage>
</organism>
<dbReference type="RefSeq" id="WP_264714159.1">
    <property type="nucleotide sequence ID" value="NZ_JAPDNT010000008.1"/>
</dbReference>
<keyword evidence="3" id="KW-0012">Acyltransferase</keyword>
<protein>
    <submittedName>
        <fullName evidence="5">GNAT family N-acetyltransferase</fullName>
    </submittedName>
</protein>
<dbReference type="Gene3D" id="3.40.630.30">
    <property type="match status" value="1"/>
</dbReference>
<comment type="similarity">
    <text evidence="1">Belongs to the acetyltransferase family.</text>
</comment>
<proteinExistence type="inferred from homology"/>
<dbReference type="EMBL" id="JAPDNT010000008">
    <property type="protein sequence ID" value="MCW3475450.1"/>
    <property type="molecule type" value="Genomic_DNA"/>
</dbReference>
<comment type="caution">
    <text evidence="5">The sequence shown here is derived from an EMBL/GenBank/DDBJ whole genome shotgun (WGS) entry which is preliminary data.</text>
</comment>
<reference evidence="5" key="2">
    <citation type="submission" date="2022-10" db="EMBL/GenBank/DDBJ databases">
        <authorList>
            <person name="Trinh H.N."/>
        </authorList>
    </citation>
    <scope>NUCLEOTIDE SEQUENCE</scope>
    <source>
        <strain evidence="5">RN2-1</strain>
    </source>
</reference>
<evidence type="ECO:0000313" key="5">
    <source>
        <dbReference type="EMBL" id="MCW3475450.1"/>
    </source>
</evidence>
<dbReference type="FunFam" id="3.40.630.30:FF:000064">
    <property type="entry name" value="GNAT family acetyltransferase"/>
    <property type="match status" value="1"/>
</dbReference>
<evidence type="ECO:0000256" key="3">
    <source>
        <dbReference type="ARBA" id="ARBA00023315"/>
    </source>
</evidence>
<dbReference type="PANTHER" id="PTHR10545">
    <property type="entry name" value="DIAMINE N-ACETYLTRANSFERASE"/>
    <property type="match status" value="1"/>
</dbReference>
<gene>
    <name evidence="5" type="ORF">OL599_12775</name>
</gene>
<dbReference type="Pfam" id="PF00583">
    <property type="entry name" value="Acetyltransf_1"/>
    <property type="match status" value="1"/>
</dbReference>
<evidence type="ECO:0000256" key="2">
    <source>
        <dbReference type="ARBA" id="ARBA00022679"/>
    </source>
</evidence>
<dbReference type="AlphaFoldDB" id="A0AA41YS05"/>
<reference evidence="5" key="1">
    <citation type="submission" date="2022-09" db="EMBL/GenBank/DDBJ databases">
        <title>Rhodovastum sp. nov. RN2-1 isolated from soil in Seongnam, South Korea.</title>
        <authorList>
            <person name="Le N.T."/>
        </authorList>
    </citation>
    <scope>NUCLEOTIDE SEQUENCE</scope>
    <source>
        <strain evidence="5">RN2-1</strain>
    </source>
</reference>
<evidence type="ECO:0000259" key="4">
    <source>
        <dbReference type="PROSITE" id="PS51186"/>
    </source>
</evidence>
<dbReference type="PROSITE" id="PS51186">
    <property type="entry name" value="GNAT"/>
    <property type="match status" value="1"/>
</dbReference>